<evidence type="ECO:0000256" key="2">
    <source>
        <dbReference type="ARBA" id="ARBA00022692"/>
    </source>
</evidence>
<evidence type="ECO:0000259" key="6">
    <source>
        <dbReference type="PROSITE" id="PS50261"/>
    </source>
</evidence>
<feature type="transmembrane region" description="Helical" evidence="5">
    <location>
        <begin position="101"/>
        <end position="124"/>
    </location>
</feature>
<dbReference type="AlphaFoldDB" id="A0A8S3ZPN4"/>
<dbReference type="GO" id="GO:0005886">
    <property type="term" value="C:plasma membrane"/>
    <property type="evidence" value="ECO:0007669"/>
    <property type="project" value="TreeGrafter"/>
</dbReference>
<feature type="transmembrane region" description="Helical" evidence="5">
    <location>
        <begin position="145"/>
        <end position="167"/>
    </location>
</feature>
<keyword evidence="3 5" id="KW-1133">Transmembrane helix</keyword>
<dbReference type="PANTHER" id="PTHR12011:SF347">
    <property type="entry name" value="FI21270P1-RELATED"/>
    <property type="match status" value="1"/>
</dbReference>
<name>A0A8S3ZPN4_9EUPU</name>
<reference evidence="7" key="1">
    <citation type="submission" date="2021-04" db="EMBL/GenBank/DDBJ databases">
        <authorList>
            <consortium name="Molecular Ecology Group"/>
        </authorList>
    </citation>
    <scope>NUCLEOTIDE SEQUENCE</scope>
</reference>
<dbReference type="GO" id="GO:0004930">
    <property type="term" value="F:G protein-coupled receptor activity"/>
    <property type="evidence" value="ECO:0007669"/>
    <property type="project" value="InterPro"/>
</dbReference>
<dbReference type="EMBL" id="CAJHNH020004757">
    <property type="protein sequence ID" value="CAG5131574.1"/>
    <property type="molecule type" value="Genomic_DNA"/>
</dbReference>
<dbReference type="PANTHER" id="PTHR12011">
    <property type="entry name" value="ADHESION G-PROTEIN COUPLED RECEPTOR"/>
    <property type="match status" value="1"/>
</dbReference>
<feature type="non-terminal residue" evidence="7">
    <location>
        <position position="185"/>
    </location>
</feature>
<evidence type="ECO:0000256" key="3">
    <source>
        <dbReference type="ARBA" id="ARBA00022989"/>
    </source>
</evidence>
<keyword evidence="8" id="KW-1185">Reference proteome</keyword>
<organism evidence="7 8">
    <name type="scientific">Candidula unifasciata</name>
    <dbReference type="NCBI Taxonomy" id="100452"/>
    <lineage>
        <taxon>Eukaryota</taxon>
        <taxon>Metazoa</taxon>
        <taxon>Spiralia</taxon>
        <taxon>Lophotrochozoa</taxon>
        <taxon>Mollusca</taxon>
        <taxon>Gastropoda</taxon>
        <taxon>Heterobranchia</taxon>
        <taxon>Euthyneura</taxon>
        <taxon>Panpulmonata</taxon>
        <taxon>Eupulmonata</taxon>
        <taxon>Stylommatophora</taxon>
        <taxon>Helicina</taxon>
        <taxon>Helicoidea</taxon>
        <taxon>Geomitridae</taxon>
        <taxon>Candidula</taxon>
    </lineage>
</organism>
<dbReference type="InterPro" id="IPR017981">
    <property type="entry name" value="GPCR_2-like_7TM"/>
</dbReference>
<accession>A0A8S3ZPN4</accession>
<evidence type="ECO:0000256" key="1">
    <source>
        <dbReference type="ARBA" id="ARBA00004141"/>
    </source>
</evidence>
<comment type="subcellular location">
    <subcellularLocation>
        <location evidence="1">Membrane</location>
        <topology evidence="1">Multi-pass membrane protein</topology>
    </subcellularLocation>
</comment>
<feature type="transmembrane region" description="Helical" evidence="5">
    <location>
        <begin position="7"/>
        <end position="28"/>
    </location>
</feature>
<proteinExistence type="predicted"/>
<evidence type="ECO:0000313" key="7">
    <source>
        <dbReference type="EMBL" id="CAG5131574.1"/>
    </source>
</evidence>
<dbReference type="Pfam" id="PF00002">
    <property type="entry name" value="7tm_2"/>
    <property type="match status" value="1"/>
</dbReference>
<feature type="domain" description="G-protein coupled receptors family 2 profile 2" evidence="6">
    <location>
        <begin position="1"/>
        <end position="185"/>
    </location>
</feature>
<evidence type="ECO:0000313" key="8">
    <source>
        <dbReference type="Proteomes" id="UP000678393"/>
    </source>
</evidence>
<keyword evidence="4 5" id="KW-0472">Membrane</keyword>
<dbReference type="Gene3D" id="1.20.1070.10">
    <property type="entry name" value="Rhodopsin 7-helix transmembrane proteins"/>
    <property type="match status" value="1"/>
</dbReference>
<gene>
    <name evidence="7" type="ORF">CUNI_LOCUS17132</name>
</gene>
<dbReference type="InterPro" id="IPR000832">
    <property type="entry name" value="GPCR_2_secretin-like"/>
</dbReference>
<sequence length="185" mass="20878">YVKCDRAVLHVNLSVCLILAYVVFLLGVHRTDSEVGCKVVAALLHFLFLVVFFTMLCEGIEVFKSVTFVFTSDSIIRQLLLISYGESAFLWQCWLSVDDGLIWAFVAPALLVIVINLIILIRVLRIMQHSNLMMVKTAQQRTKSVVRTICVLSPLLGITWVFGVLSVSKDTVVFQYLFAIFNSLQ</sequence>
<dbReference type="PROSITE" id="PS50261">
    <property type="entry name" value="G_PROTEIN_RECEP_F2_4"/>
    <property type="match status" value="1"/>
</dbReference>
<feature type="non-terminal residue" evidence="7">
    <location>
        <position position="1"/>
    </location>
</feature>
<evidence type="ECO:0000256" key="5">
    <source>
        <dbReference type="SAM" id="Phobius"/>
    </source>
</evidence>
<evidence type="ECO:0000256" key="4">
    <source>
        <dbReference type="ARBA" id="ARBA00023136"/>
    </source>
</evidence>
<dbReference type="Proteomes" id="UP000678393">
    <property type="component" value="Unassembled WGS sequence"/>
</dbReference>
<feature type="transmembrane region" description="Helical" evidence="5">
    <location>
        <begin position="40"/>
        <end position="63"/>
    </location>
</feature>
<protein>
    <recommendedName>
        <fullName evidence="6">G-protein coupled receptors family 2 profile 2 domain-containing protein</fullName>
    </recommendedName>
</protein>
<comment type="caution">
    <text evidence="7">The sequence shown here is derived from an EMBL/GenBank/DDBJ whole genome shotgun (WGS) entry which is preliminary data.</text>
</comment>
<dbReference type="GO" id="GO:0007166">
    <property type="term" value="P:cell surface receptor signaling pathway"/>
    <property type="evidence" value="ECO:0007669"/>
    <property type="project" value="InterPro"/>
</dbReference>
<dbReference type="OrthoDB" id="1100386at2759"/>
<keyword evidence="2 5" id="KW-0812">Transmembrane</keyword>